<gene>
    <name evidence="2" type="ORF">NCTC10742_05871</name>
</gene>
<protein>
    <submittedName>
        <fullName evidence="2">Putative alanine rich membrane protein</fullName>
    </submittedName>
</protein>
<sequence length="200" mass="19932">MGGGTDSTPDPETVTRLRRELAYLGSDTASAPEVPPAVTARITAALRDASGAHAVDRPVLSGSQRAGLVLGAGAAITAVVLAVLTLGGDPAPQFPAGPTASQITVAPSFPLSKQDLWEVVAAAPDLGPLADPARLASCLAALGHPTTVEVVGGRQLQVSGRPAILLALTGDDPDRVHAVAVGTGCGGGDSDLLAETTVRR</sequence>
<keyword evidence="1" id="KW-0472">Membrane</keyword>
<reference evidence="2 3" key="1">
    <citation type="submission" date="2018-06" db="EMBL/GenBank/DDBJ databases">
        <authorList>
            <consortium name="Pathogen Informatics"/>
            <person name="Doyle S."/>
        </authorList>
    </citation>
    <scope>NUCLEOTIDE SEQUENCE [LARGE SCALE GENOMIC DNA]</scope>
    <source>
        <strain evidence="2 3">NCTC10742</strain>
    </source>
</reference>
<evidence type="ECO:0000256" key="1">
    <source>
        <dbReference type="SAM" id="Phobius"/>
    </source>
</evidence>
<keyword evidence="1" id="KW-0812">Transmembrane</keyword>
<dbReference type="RefSeq" id="WP_011891744.1">
    <property type="nucleotide sequence ID" value="NZ_JACKST010000022.1"/>
</dbReference>
<evidence type="ECO:0000313" key="2">
    <source>
        <dbReference type="EMBL" id="STZ46600.1"/>
    </source>
</evidence>
<dbReference type="EMBL" id="UGQM01000001">
    <property type="protein sequence ID" value="STZ46600.1"/>
    <property type="molecule type" value="Genomic_DNA"/>
</dbReference>
<proteinExistence type="predicted"/>
<accession>A0A378SV34</accession>
<feature type="transmembrane region" description="Helical" evidence="1">
    <location>
        <begin position="66"/>
        <end position="86"/>
    </location>
</feature>
<dbReference type="AlphaFoldDB" id="A0A378SV34"/>
<keyword evidence="1" id="KW-1133">Transmembrane helix</keyword>
<dbReference type="Proteomes" id="UP000254291">
    <property type="component" value="Unassembled WGS sequence"/>
</dbReference>
<organism evidence="2 3">
    <name type="scientific">Mycolicibacterium gilvum</name>
    <dbReference type="NCBI Taxonomy" id="1804"/>
    <lineage>
        <taxon>Bacteria</taxon>
        <taxon>Bacillati</taxon>
        <taxon>Actinomycetota</taxon>
        <taxon>Actinomycetes</taxon>
        <taxon>Mycobacteriales</taxon>
        <taxon>Mycobacteriaceae</taxon>
        <taxon>Mycolicibacterium</taxon>
    </lineage>
</organism>
<evidence type="ECO:0000313" key="3">
    <source>
        <dbReference type="Proteomes" id="UP000254291"/>
    </source>
</evidence>
<name>A0A378SV34_9MYCO</name>